<keyword evidence="9" id="KW-1185">Reference proteome</keyword>
<dbReference type="SUPFAM" id="SSF63748">
    <property type="entry name" value="Tudor/PWWP/MBT"/>
    <property type="match status" value="2"/>
</dbReference>
<dbReference type="InterPro" id="IPR035437">
    <property type="entry name" value="SNase_OB-fold_sf"/>
</dbReference>
<feature type="domain" description="HTH OST-type" evidence="8">
    <location>
        <begin position="1"/>
        <end position="80"/>
    </location>
</feature>
<reference evidence="10" key="1">
    <citation type="submission" date="2025-08" db="UniProtKB">
        <authorList>
            <consortium name="RefSeq"/>
        </authorList>
    </citation>
    <scope>IDENTIFICATION</scope>
</reference>
<dbReference type="GeneID" id="100203104"/>
<dbReference type="Gene3D" id="3.30.420.610">
    <property type="entry name" value="LOTUS domain-like"/>
    <property type="match status" value="1"/>
</dbReference>
<feature type="domain" description="Tudor" evidence="7">
    <location>
        <begin position="704"/>
        <end position="759"/>
    </location>
</feature>
<evidence type="ECO:0000313" key="9">
    <source>
        <dbReference type="Proteomes" id="UP001652625"/>
    </source>
</evidence>
<evidence type="ECO:0000259" key="7">
    <source>
        <dbReference type="PROSITE" id="PS50304"/>
    </source>
</evidence>
<keyword evidence="3" id="KW-0677">Repeat</keyword>
<dbReference type="Pfam" id="PF00567">
    <property type="entry name" value="TUDOR"/>
    <property type="match status" value="2"/>
</dbReference>
<evidence type="ECO:0000256" key="2">
    <source>
        <dbReference type="ARBA" id="ARBA00022490"/>
    </source>
</evidence>
<dbReference type="SMART" id="SM00333">
    <property type="entry name" value="TUDOR"/>
    <property type="match status" value="2"/>
</dbReference>
<organism evidence="9 10">
    <name type="scientific">Hydra vulgaris</name>
    <name type="common">Hydra</name>
    <name type="synonym">Hydra attenuata</name>
    <dbReference type="NCBI Taxonomy" id="6087"/>
    <lineage>
        <taxon>Eukaryota</taxon>
        <taxon>Metazoa</taxon>
        <taxon>Cnidaria</taxon>
        <taxon>Hydrozoa</taxon>
        <taxon>Hydroidolina</taxon>
        <taxon>Anthoathecata</taxon>
        <taxon>Aplanulata</taxon>
        <taxon>Hydridae</taxon>
        <taxon>Hydra</taxon>
    </lineage>
</organism>
<evidence type="ECO:0000313" key="10">
    <source>
        <dbReference type="RefSeq" id="XP_065672672.1"/>
    </source>
</evidence>
<feature type="domain" description="Tudor" evidence="7">
    <location>
        <begin position="488"/>
        <end position="548"/>
    </location>
</feature>
<dbReference type="Gene3D" id="2.30.30.140">
    <property type="match status" value="2"/>
</dbReference>
<keyword evidence="4" id="KW-0744">Spermatogenesis</keyword>
<keyword evidence="5" id="KW-0175">Coiled coil</keyword>
<comment type="subcellular location">
    <subcellularLocation>
        <location evidence="1">Cytoplasm</location>
    </subcellularLocation>
</comment>
<dbReference type="Gene3D" id="2.40.50.90">
    <property type="match status" value="2"/>
</dbReference>
<feature type="region of interest" description="Disordered" evidence="6">
    <location>
        <begin position="346"/>
        <end position="367"/>
    </location>
</feature>
<evidence type="ECO:0000256" key="6">
    <source>
        <dbReference type="SAM" id="MobiDB-lite"/>
    </source>
</evidence>
<evidence type="ECO:0000256" key="3">
    <source>
        <dbReference type="ARBA" id="ARBA00022737"/>
    </source>
</evidence>
<dbReference type="PANTHER" id="PTHR22948:SF76">
    <property type="entry name" value="FI20010P1-RELATED"/>
    <property type="match status" value="1"/>
</dbReference>
<proteinExistence type="predicted"/>
<dbReference type="InterPro" id="IPR002999">
    <property type="entry name" value="Tudor"/>
</dbReference>
<evidence type="ECO:0000256" key="5">
    <source>
        <dbReference type="SAM" id="Coils"/>
    </source>
</evidence>
<dbReference type="InterPro" id="IPR025605">
    <property type="entry name" value="OST-HTH/LOTUS_dom"/>
</dbReference>
<sequence>MSIIDDQIKQLLRSVLISAPGVKQSSLEHEYYKITNEVLPWRKYKFPNLFEFLKALEGEITRIEFSEKFADNIIYAVIDKTKYISKHALKFASKSTSNITGKSPEEIKVWKLSNMKLPESLMHVANQNSNVFNNRNLQALKKALDQNAMLNQNIVNQNKKQDFSEWFLLDQLCLDQTGYFLLSIKNKSGKSLVGREKELLQAFDLYKPSSILHRNGSALIKFKFYLNAYYAWKRKHYTQCFNELIFVRPFIDQRSLNISYKLMLSKLPEGLKMDTLVPIVAEYGELVSINVKPDCIIVSYQSEDASNEAEKNLKLLPVKGVQFLIEVKKIIANSLEKPTSSVLEDTHCVESNSGPKEESNTGSKNISYNDLKSLNDYPKNETNELKEIICNDENAVKKEVDVRCFSNQVCGFDLDYDAMQKMFQDTSQTYPKMSKDLPDFITFIITHPVDSCRFWIILIGEHKTFEKLTEIESKLTEHVSVIDKCINLPQVGDRGCGLYKENNSWYRCWILNTNSELMEIKVFWCDYGNTSVIALEDFRTTFDDAWILPPLAIPCKFYGYDVDNNVKECGTILLSDLMMGIVYMAKVNKTSLYSQPHIVEIDNITCNGSSSNIVNNLLQEKFIKKISNSDVENNTEDNKNSLLNQEFAKQSVLQSMFEYNKDYLEIGMISEVIDPLLFYIQCNLKILSEIEVLLQNIPLKRAISFKNGDLLVYANNTTRRRVLILQINNKVEVFHVDYGFRQQVDASSLFEINQTIYDKPYHARPASLALREGLFFLDAATDFLKRLKGVPIYINFLNESSTGEVSVELFSTNTWKSFTMEMLNAGLICNDPRKNDLDDLDELKSEKLNKTGISNDEDSNHSCDNFLNISTNDSKDKKTEHISDRINESPDISFKRCVSPTYPPPDILLSNKVNSERSIITIRSSDVVLGSEKNIDVIKINCITNKLVESDVFSMLEKYEQEKQGYEEMLKSLENLMTTSDTCIYEFYKNKKKTKLQQMARIKKLNERLKEIDLQYKNVTQETHELLCRV</sequence>
<dbReference type="PANTHER" id="PTHR22948">
    <property type="entry name" value="TUDOR DOMAIN CONTAINING PROTEIN"/>
    <property type="match status" value="1"/>
</dbReference>
<keyword evidence="2" id="KW-0963">Cytoplasm</keyword>
<name>A0ABM4DE44_HYDVU</name>
<accession>A0ABM4DE44</accession>
<dbReference type="InterPro" id="IPR041966">
    <property type="entry name" value="LOTUS-like"/>
</dbReference>
<dbReference type="PROSITE" id="PS50304">
    <property type="entry name" value="TUDOR"/>
    <property type="match status" value="2"/>
</dbReference>
<evidence type="ECO:0000259" key="8">
    <source>
        <dbReference type="PROSITE" id="PS51644"/>
    </source>
</evidence>
<gene>
    <name evidence="10" type="primary">LOC100203104</name>
</gene>
<evidence type="ECO:0000256" key="1">
    <source>
        <dbReference type="ARBA" id="ARBA00004496"/>
    </source>
</evidence>
<dbReference type="CDD" id="cd20379">
    <property type="entry name" value="Tudor_dTUD-like"/>
    <property type="match status" value="1"/>
</dbReference>
<keyword evidence="4" id="KW-0221">Differentiation</keyword>
<feature type="coiled-coil region" evidence="5">
    <location>
        <begin position="956"/>
        <end position="1022"/>
    </location>
</feature>
<dbReference type="PROSITE" id="PS51644">
    <property type="entry name" value="HTH_OST"/>
    <property type="match status" value="1"/>
</dbReference>
<evidence type="ECO:0000256" key="4">
    <source>
        <dbReference type="ARBA" id="ARBA00022871"/>
    </source>
</evidence>
<dbReference type="InterPro" id="IPR050621">
    <property type="entry name" value="Tudor_domain_containing"/>
</dbReference>
<protein>
    <submittedName>
        <fullName evidence="10">Uncharacterized protein LOC100203104 isoform X3</fullName>
    </submittedName>
</protein>
<dbReference type="RefSeq" id="XP_065672672.1">
    <property type="nucleotide sequence ID" value="XM_065816600.1"/>
</dbReference>
<dbReference type="Proteomes" id="UP001652625">
    <property type="component" value="Chromosome 13"/>
</dbReference>